<dbReference type="Proteomes" id="UP000323646">
    <property type="component" value="Unassembled WGS sequence"/>
</dbReference>
<reference evidence="3 4" key="1">
    <citation type="submission" date="2019-08" db="EMBL/GenBank/DDBJ databases">
        <title>Selenomonas sp. mPRGC5 and Selenomonas sp. mPRGC8 isolated from ruminal fluid of dairy goat (Capra hircus).</title>
        <authorList>
            <person name="Poothong S."/>
            <person name="Nuengjamnong C."/>
            <person name="Tanasupawat S."/>
        </authorList>
    </citation>
    <scope>NUCLEOTIDE SEQUENCE [LARGE SCALE GENOMIC DNA]</scope>
    <source>
        <strain evidence="4">mPRGC5</strain>
    </source>
</reference>
<protein>
    <submittedName>
        <fullName evidence="3">Histidine-type phosphatase</fullName>
    </submittedName>
</protein>
<dbReference type="InterPro" id="IPR000560">
    <property type="entry name" value="His_Pase_clade-2"/>
</dbReference>
<evidence type="ECO:0000313" key="4">
    <source>
        <dbReference type="Proteomes" id="UP000323646"/>
    </source>
</evidence>
<dbReference type="PROSITE" id="PS00616">
    <property type="entry name" value="HIS_ACID_PHOSPHAT_1"/>
    <property type="match status" value="1"/>
</dbReference>
<dbReference type="GO" id="GO:0030288">
    <property type="term" value="C:outer membrane-bounded periplasmic space"/>
    <property type="evidence" value="ECO:0007669"/>
    <property type="project" value="TreeGrafter"/>
</dbReference>
<dbReference type="OrthoDB" id="395886at2"/>
<sequence>MLKRLTSLCCLTLMAAGTIAAAAPHSDAFESQYKLQEMVVLSRHNIRSPLSGNGSALAKLTPHSWFNWTSAPSELSLRGGELETMMGQYFRKYAVAEGLMPENYQPENGVVRFYANSMQRTIATAQYFSSGMLPVANVKIEHKYAPSKMDPVFNPQLTFVSEAFRAQAMQEISAMGGKDGLQGIGKNMDKQYRLMEKVLDLAKSPAAQKDGMTKFRDDDLKIILDLNKEPAMKGSLKQANSASDAFILQYYEEKDPVKAAFGHKLKQSEWETIASVKDIYGDVLFTAPSVAVNVAHPLLQEMNKELSLKDRKFTFLCGHDSNIASVLAALDAEPYELPDSIEKKTPIGCKLVVEKWAGKDGASYASLNMVYQSTSQLRDREMLDLNNPPKIYPVKLKGLTENKDGLYRLQDVQQRFAEAISAYDKLPKDVPAAEKKAA</sequence>
<feature type="signal peptide" evidence="2">
    <location>
        <begin position="1"/>
        <end position="22"/>
    </location>
</feature>
<name>A0A5D6W7D0_9FIRM</name>
<dbReference type="PANTHER" id="PTHR11567:SF135">
    <property type="entry name" value="GLUCOSE-1-PHOSPHATASE"/>
    <property type="match status" value="1"/>
</dbReference>
<dbReference type="EMBL" id="VTOY01000005">
    <property type="protein sequence ID" value="TYZ22624.1"/>
    <property type="molecule type" value="Genomic_DNA"/>
</dbReference>
<dbReference type="CDD" id="cd07061">
    <property type="entry name" value="HP_HAP_like"/>
    <property type="match status" value="1"/>
</dbReference>
<dbReference type="InterPro" id="IPR029033">
    <property type="entry name" value="His_PPase_superfam"/>
</dbReference>
<feature type="chain" id="PRO_5022803587" evidence="2">
    <location>
        <begin position="23"/>
        <end position="438"/>
    </location>
</feature>
<keyword evidence="2" id="KW-0732">Signal</keyword>
<dbReference type="PANTHER" id="PTHR11567">
    <property type="entry name" value="ACID PHOSPHATASE-RELATED"/>
    <property type="match status" value="1"/>
</dbReference>
<dbReference type="AlphaFoldDB" id="A0A5D6W7D0"/>
<dbReference type="InterPro" id="IPR033379">
    <property type="entry name" value="Acid_Pase_AS"/>
</dbReference>
<proteinExistence type="inferred from homology"/>
<keyword evidence="4" id="KW-1185">Reference proteome</keyword>
<accession>A0A5D6W7D0</accession>
<organism evidence="3 4">
    <name type="scientific">Selenomonas ruminis</name>
    <dbReference type="NCBI Taxonomy" id="2593411"/>
    <lineage>
        <taxon>Bacteria</taxon>
        <taxon>Bacillati</taxon>
        <taxon>Bacillota</taxon>
        <taxon>Negativicutes</taxon>
        <taxon>Selenomonadales</taxon>
        <taxon>Selenomonadaceae</taxon>
        <taxon>Selenomonas</taxon>
    </lineage>
</organism>
<dbReference type="GO" id="GO:0050308">
    <property type="term" value="F:sugar-phosphatase activity"/>
    <property type="evidence" value="ECO:0007669"/>
    <property type="project" value="TreeGrafter"/>
</dbReference>
<dbReference type="PROSITE" id="PS00778">
    <property type="entry name" value="HIS_ACID_PHOSPHAT_2"/>
    <property type="match status" value="1"/>
</dbReference>
<dbReference type="Pfam" id="PF00328">
    <property type="entry name" value="His_Phos_2"/>
    <property type="match status" value="1"/>
</dbReference>
<dbReference type="SUPFAM" id="SSF53254">
    <property type="entry name" value="Phosphoglycerate mutase-like"/>
    <property type="match status" value="1"/>
</dbReference>
<comment type="caution">
    <text evidence="3">The sequence shown here is derived from an EMBL/GenBank/DDBJ whole genome shotgun (WGS) entry which is preliminary data.</text>
</comment>
<gene>
    <name evidence="3" type="ORF">FZ040_08230</name>
</gene>
<evidence type="ECO:0000256" key="1">
    <source>
        <dbReference type="ARBA" id="ARBA00005375"/>
    </source>
</evidence>
<dbReference type="InterPro" id="IPR050645">
    <property type="entry name" value="Histidine_acid_phosphatase"/>
</dbReference>
<comment type="similarity">
    <text evidence="1">Belongs to the histidine acid phosphatase family.</text>
</comment>
<dbReference type="RefSeq" id="WP_149171543.1">
    <property type="nucleotide sequence ID" value="NZ_VTOY01000005.1"/>
</dbReference>
<dbReference type="Gene3D" id="3.40.50.1240">
    <property type="entry name" value="Phosphoglycerate mutase-like"/>
    <property type="match status" value="2"/>
</dbReference>
<evidence type="ECO:0000313" key="3">
    <source>
        <dbReference type="EMBL" id="TYZ22624.1"/>
    </source>
</evidence>
<evidence type="ECO:0000256" key="2">
    <source>
        <dbReference type="SAM" id="SignalP"/>
    </source>
</evidence>